<dbReference type="InterPro" id="IPR036188">
    <property type="entry name" value="FAD/NAD-bd_sf"/>
</dbReference>
<dbReference type="PANTHER" id="PTHR42877:SF4">
    <property type="entry name" value="FAD_NAD(P)-BINDING DOMAIN-CONTAINING PROTEIN-RELATED"/>
    <property type="match status" value="1"/>
</dbReference>
<dbReference type="SUPFAM" id="SSF51905">
    <property type="entry name" value="FAD/NAD(P)-binding domain"/>
    <property type="match status" value="2"/>
</dbReference>
<reference evidence="1 2" key="1">
    <citation type="submission" date="2022-11" db="EMBL/GenBank/DDBJ databases">
        <title>Genome Sequencing of Nocardia sp. ON39_IFM12276 and assembly.</title>
        <authorList>
            <person name="Shimojima M."/>
            <person name="Toyokawa M."/>
            <person name="Uesaka K."/>
        </authorList>
    </citation>
    <scope>NUCLEOTIDE SEQUENCE [LARGE SCALE GENOMIC DNA]</scope>
    <source>
        <strain evidence="1 2">IFM 12276</strain>
    </source>
</reference>
<dbReference type="EMBL" id="AP026978">
    <property type="protein sequence ID" value="BDT99305.1"/>
    <property type="molecule type" value="Genomic_DNA"/>
</dbReference>
<dbReference type="Gene3D" id="3.50.50.60">
    <property type="entry name" value="FAD/NAD(P)-binding domain"/>
    <property type="match status" value="2"/>
</dbReference>
<dbReference type="PANTHER" id="PTHR42877">
    <property type="entry name" value="L-ORNITHINE N(5)-MONOOXYGENASE-RELATED"/>
    <property type="match status" value="1"/>
</dbReference>
<sequence>MIGAGPGGICAGARLRQEGIEEFVIVERGHGFGGSWRDNNYPGLGVDVPGFTYQYSFAKNPNWTRMFPKRREILEYHQDVAARFGLAKHARFGVTVQRQVWDETGRYWRLITAEGSVITARFVISAVGAYLNPKDDPGIPGYRDFAGKVLRPVGWDESYDLAGKRVAVIGTGASSVQITPAIASEVAHLMVFQRTPVWCLPKPDFAMGPRMRRFMALPGVGSMFSMAAFLVVDLALRLMVHTPGPVFRPAARAFDGVARALYRIYLRWQVRDARAREGLLPSYGALGKRPTLSNEYVQAFGRDNVELVTTPIERITKTGIRTTDGVQHEFDAIVLATGYELFSDPESYRDGTVVGRDGFDLAKFFNENRLQAYESVSVPGLPNRWMLVGPYSWIGTGWHELVEIGTSHALTVIGEAIRRGCDVVEISRPAHERYYAMIRKQGANMAYYFNVLNQGLRTYYVNSHGDMVYIRPTTLFSAQRASKKVRFDDYEFEPTRTITGPDTTVAVAR</sequence>
<organism evidence="1 2">
    <name type="scientific">Nocardia sputorum</name>
    <dbReference type="NCBI Taxonomy" id="2984338"/>
    <lineage>
        <taxon>Bacteria</taxon>
        <taxon>Bacillati</taxon>
        <taxon>Actinomycetota</taxon>
        <taxon>Actinomycetes</taxon>
        <taxon>Mycobacteriales</taxon>
        <taxon>Nocardiaceae</taxon>
        <taxon>Nocardia</taxon>
    </lineage>
</organism>
<protein>
    <submittedName>
        <fullName evidence="1">Monooxygenase</fullName>
    </submittedName>
</protein>
<dbReference type="Pfam" id="PF13738">
    <property type="entry name" value="Pyr_redox_3"/>
    <property type="match status" value="1"/>
</dbReference>
<dbReference type="GO" id="GO:0004497">
    <property type="term" value="F:monooxygenase activity"/>
    <property type="evidence" value="ECO:0007669"/>
    <property type="project" value="UniProtKB-KW"/>
</dbReference>
<dbReference type="Proteomes" id="UP001317870">
    <property type="component" value="Chromosome"/>
</dbReference>
<accession>A0ABN6U2B9</accession>
<keyword evidence="1" id="KW-0560">Oxidoreductase</keyword>
<evidence type="ECO:0000313" key="2">
    <source>
        <dbReference type="Proteomes" id="UP001317870"/>
    </source>
</evidence>
<evidence type="ECO:0000313" key="1">
    <source>
        <dbReference type="EMBL" id="BDT99305.1"/>
    </source>
</evidence>
<gene>
    <name evidence="1" type="ORF">IFM12276_23340</name>
</gene>
<proteinExistence type="predicted"/>
<name>A0ABN6U2B9_9NOCA</name>
<dbReference type="InterPro" id="IPR051209">
    <property type="entry name" value="FAD-bind_Monooxygenase_sf"/>
</dbReference>
<keyword evidence="1" id="KW-0503">Monooxygenase</keyword>
<keyword evidence="2" id="KW-1185">Reference proteome</keyword>